<dbReference type="Pfam" id="PF20512">
    <property type="entry name" value="PMI_typeI_hel"/>
    <property type="match status" value="1"/>
</dbReference>
<reference evidence="6" key="1">
    <citation type="submission" date="2016-11" db="UniProtKB">
        <authorList>
            <consortium name="WormBaseParasite"/>
        </authorList>
    </citation>
    <scope>IDENTIFICATION</scope>
</reference>
<dbReference type="Pfam" id="PF20511">
    <property type="entry name" value="PMI_typeI_cat"/>
    <property type="match status" value="1"/>
</dbReference>
<dbReference type="GO" id="GO:0009298">
    <property type="term" value="P:GDP-mannose biosynthetic process"/>
    <property type="evidence" value="ECO:0007669"/>
    <property type="project" value="UniProtKB-UniPathway"/>
</dbReference>
<evidence type="ECO:0000259" key="4">
    <source>
        <dbReference type="Pfam" id="PF20512"/>
    </source>
</evidence>
<dbReference type="Gene3D" id="1.10.441.10">
    <property type="entry name" value="Phosphomannose Isomerase, domain 2"/>
    <property type="match status" value="1"/>
</dbReference>
<dbReference type="Proteomes" id="UP000095283">
    <property type="component" value="Unplaced"/>
</dbReference>
<feature type="domain" description="Phosphomannose isomerase type I catalytic" evidence="3">
    <location>
        <begin position="25"/>
        <end position="162"/>
    </location>
</feature>
<feature type="domain" description="Phosphomannose isomerase type I helical insertion" evidence="4">
    <location>
        <begin position="274"/>
        <end position="337"/>
    </location>
</feature>
<dbReference type="CDD" id="cd07011">
    <property type="entry name" value="cupin_PMI_type_I_N"/>
    <property type="match status" value="1"/>
</dbReference>
<dbReference type="GO" id="GO:0008270">
    <property type="term" value="F:zinc ion binding"/>
    <property type="evidence" value="ECO:0007669"/>
    <property type="project" value="InterPro"/>
</dbReference>
<keyword evidence="5" id="KW-1185">Reference proteome</keyword>
<dbReference type="InterPro" id="IPR014710">
    <property type="entry name" value="RmlC-like_jellyroll"/>
</dbReference>
<evidence type="ECO:0000256" key="1">
    <source>
        <dbReference type="ARBA" id="ARBA00029741"/>
    </source>
</evidence>
<accession>A0A1I7WQI8</accession>
<dbReference type="GO" id="GO:0004476">
    <property type="term" value="F:mannose-6-phosphate isomerase activity"/>
    <property type="evidence" value="ECO:0007669"/>
    <property type="project" value="InterPro"/>
</dbReference>
<dbReference type="InterPro" id="IPR011051">
    <property type="entry name" value="RmlC_Cupin_sf"/>
</dbReference>
<dbReference type="PRINTS" id="PR00714">
    <property type="entry name" value="MAN6PISMRASE"/>
</dbReference>
<dbReference type="GO" id="GO:0005829">
    <property type="term" value="C:cytosol"/>
    <property type="evidence" value="ECO:0007669"/>
    <property type="project" value="TreeGrafter"/>
</dbReference>
<organism evidence="5 6">
    <name type="scientific">Heterorhabditis bacteriophora</name>
    <name type="common">Entomopathogenic nematode worm</name>
    <dbReference type="NCBI Taxonomy" id="37862"/>
    <lineage>
        <taxon>Eukaryota</taxon>
        <taxon>Metazoa</taxon>
        <taxon>Ecdysozoa</taxon>
        <taxon>Nematoda</taxon>
        <taxon>Chromadorea</taxon>
        <taxon>Rhabditida</taxon>
        <taxon>Rhabditina</taxon>
        <taxon>Rhabditomorpha</taxon>
        <taxon>Strongyloidea</taxon>
        <taxon>Heterorhabditidae</taxon>
        <taxon>Heterorhabditis</taxon>
    </lineage>
</organism>
<evidence type="ECO:0000313" key="6">
    <source>
        <dbReference type="WBParaSite" id="Hba_07357"/>
    </source>
</evidence>
<dbReference type="PANTHER" id="PTHR10309">
    <property type="entry name" value="MANNOSE-6-PHOSPHATE ISOMERASE"/>
    <property type="match status" value="1"/>
</dbReference>
<dbReference type="Gene3D" id="2.60.120.10">
    <property type="entry name" value="Jelly Rolls"/>
    <property type="match status" value="1"/>
</dbReference>
<proteinExistence type="predicted"/>
<evidence type="ECO:0000256" key="2">
    <source>
        <dbReference type="ARBA" id="ARBA00030762"/>
    </source>
</evidence>
<evidence type="ECO:0000259" key="3">
    <source>
        <dbReference type="Pfam" id="PF20511"/>
    </source>
</evidence>
<name>A0A1I7WQI8_HETBA</name>
<dbReference type="SUPFAM" id="SSF51182">
    <property type="entry name" value="RmlC-like cupins"/>
    <property type="match status" value="2"/>
</dbReference>
<sequence length="446" mass="51408">MELLSVFCVKWQNVKVNKGQFGAMKRLQCTVKTYDWGKMGNKSEVARLFAAGHKEFRIEDDTSYAELWMGTHPDGPAVLEGSYVRLSSFIAKSQSVSNLNKKEDIHLPFIMKVMSIRKTLSLQVHPTKEQAARLHARDPIHYPDKHHKPELAYALTRFELLSVSDQGYLDVPFGPSRWKIIPRDQARVVTLFSAFPSLTVLLDKKNCSRLTALILAGEKPRSVKCREALAWCFGYETIVFHNYIKLIYSFISFINMLVTQKKFLRMLSYYIVFSIIFRHMMEMSRDYPSRVEELVEELLEQLDKGARGSLTEDTVGVIRKMAVDFPGDVGIFSPLLLNHMILQPGECCYYAAEELHAYLSGGKIILISIFRIFYEFHLLKLFLGIINNSPGDSRQPQRYTRRYYLHSTRAKVKTIPAEAMHKPVFAIESDNEEWVFEVESEMDGFI</sequence>
<dbReference type="InterPro" id="IPR046458">
    <property type="entry name" value="PMI_typeI_hel"/>
</dbReference>
<dbReference type="InterPro" id="IPR016305">
    <property type="entry name" value="Mannose-6-P_Isomerase"/>
</dbReference>
<dbReference type="PANTHER" id="PTHR10309:SF2">
    <property type="entry name" value="MANNOSE-6-PHOSPHATE ISOMERASE"/>
    <property type="match status" value="1"/>
</dbReference>
<dbReference type="WBParaSite" id="Hba_07357">
    <property type="protein sequence ID" value="Hba_07357"/>
    <property type="gene ID" value="Hba_07357"/>
</dbReference>
<protein>
    <recommendedName>
        <fullName evidence="1">Phosphohexomutase</fullName>
    </recommendedName>
    <alternativeName>
        <fullName evidence="2">Phosphomannose isomerase</fullName>
    </alternativeName>
</protein>
<evidence type="ECO:0000313" key="5">
    <source>
        <dbReference type="Proteomes" id="UP000095283"/>
    </source>
</evidence>
<dbReference type="AlphaFoldDB" id="A0A1I7WQI8"/>
<dbReference type="InterPro" id="IPR046457">
    <property type="entry name" value="PMI_typeI_cat"/>
</dbReference>
<dbReference type="UniPathway" id="UPA00126">
    <property type="reaction ID" value="UER00423"/>
</dbReference>